<protein>
    <submittedName>
        <fullName evidence="2">Uncharacterized protein</fullName>
    </submittedName>
</protein>
<dbReference type="OrthoDB" id="9952549at2"/>
<evidence type="ECO:0000256" key="1">
    <source>
        <dbReference type="SAM" id="Phobius"/>
    </source>
</evidence>
<keyword evidence="3" id="KW-1185">Reference proteome</keyword>
<keyword evidence="1" id="KW-0812">Transmembrane</keyword>
<proteinExistence type="predicted"/>
<keyword evidence="1" id="KW-0472">Membrane</keyword>
<evidence type="ECO:0000313" key="3">
    <source>
        <dbReference type="Proteomes" id="UP000265800"/>
    </source>
</evidence>
<comment type="caution">
    <text evidence="2">The sequence shown here is derived from an EMBL/GenBank/DDBJ whole genome shotgun (WGS) entry which is preliminary data.</text>
</comment>
<sequence>MTAPGPRPAPQWALALLALPFFLQLLGFGGALGGGLCGALFRGRDLPLDQQPAGFWYALLFMGLLSFQLLYAVFTGLLLLLDAADRPGAGAPPARSYRGGAWLALLLVIAFLLTRTVGLPVPSAQGVIWGEAAGANPLGLVMVGMTLAGGLWLWRIGRWRGEG</sequence>
<dbReference type="Proteomes" id="UP000265800">
    <property type="component" value="Unassembled WGS sequence"/>
</dbReference>
<name>A0A399EQG1_9DEIN</name>
<feature type="transmembrane region" description="Helical" evidence="1">
    <location>
        <begin position="133"/>
        <end position="154"/>
    </location>
</feature>
<dbReference type="EMBL" id="QWKZ01000055">
    <property type="protein sequence ID" value="RIH84792.1"/>
    <property type="molecule type" value="Genomic_DNA"/>
</dbReference>
<dbReference type="RefSeq" id="WP_051304426.1">
    <property type="nucleotide sequence ID" value="NZ_QWKZ01000055.1"/>
</dbReference>
<dbReference type="AlphaFoldDB" id="A0A399EQG1"/>
<evidence type="ECO:0000313" key="2">
    <source>
        <dbReference type="EMBL" id="RIH84792.1"/>
    </source>
</evidence>
<accession>A0A399EQG1</accession>
<organism evidence="2 3">
    <name type="scientific">Meiothermus luteus</name>
    <dbReference type="NCBI Taxonomy" id="2026184"/>
    <lineage>
        <taxon>Bacteria</taxon>
        <taxon>Thermotogati</taxon>
        <taxon>Deinococcota</taxon>
        <taxon>Deinococci</taxon>
        <taxon>Thermales</taxon>
        <taxon>Thermaceae</taxon>
        <taxon>Meiothermus</taxon>
    </lineage>
</organism>
<keyword evidence="1" id="KW-1133">Transmembrane helix</keyword>
<reference evidence="2 3" key="1">
    <citation type="submission" date="2018-08" db="EMBL/GenBank/DDBJ databases">
        <title>Meiothermus luteus KCTC 52599 genome sequencing project.</title>
        <authorList>
            <person name="Da Costa M.S."/>
            <person name="Albuquerque L."/>
            <person name="Raposo P."/>
            <person name="Froufe H.J.C."/>
            <person name="Barroso C.S."/>
            <person name="Egas C."/>
        </authorList>
    </citation>
    <scope>NUCLEOTIDE SEQUENCE [LARGE SCALE GENOMIC DNA]</scope>
    <source>
        <strain evidence="2 3">KCTC 52599</strain>
    </source>
</reference>
<feature type="transmembrane region" description="Helical" evidence="1">
    <location>
        <begin position="102"/>
        <end position="121"/>
    </location>
</feature>
<gene>
    <name evidence="2" type="ORF">Mlute_01777</name>
</gene>
<feature type="transmembrane region" description="Helical" evidence="1">
    <location>
        <begin position="57"/>
        <end position="81"/>
    </location>
</feature>